<dbReference type="EMBL" id="JACEIK010000998">
    <property type="protein sequence ID" value="MCD7464848.1"/>
    <property type="molecule type" value="Genomic_DNA"/>
</dbReference>
<proteinExistence type="predicted"/>
<evidence type="ECO:0000313" key="2">
    <source>
        <dbReference type="Proteomes" id="UP000823775"/>
    </source>
</evidence>
<comment type="caution">
    <text evidence="1">The sequence shown here is derived from an EMBL/GenBank/DDBJ whole genome shotgun (WGS) entry which is preliminary data.</text>
</comment>
<organism evidence="1 2">
    <name type="scientific">Datura stramonium</name>
    <name type="common">Jimsonweed</name>
    <name type="synonym">Common thornapple</name>
    <dbReference type="NCBI Taxonomy" id="4076"/>
    <lineage>
        <taxon>Eukaryota</taxon>
        <taxon>Viridiplantae</taxon>
        <taxon>Streptophyta</taxon>
        <taxon>Embryophyta</taxon>
        <taxon>Tracheophyta</taxon>
        <taxon>Spermatophyta</taxon>
        <taxon>Magnoliopsida</taxon>
        <taxon>eudicotyledons</taxon>
        <taxon>Gunneridae</taxon>
        <taxon>Pentapetalae</taxon>
        <taxon>asterids</taxon>
        <taxon>lamiids</taxon>
        <taxon>Solanales</taxon>
        <taxon>Solanaceae</taxon>
        <taxon>Solanoideae</taxon>
        <taxon>Datureae</taxon>
        <taxon>Datura</taxon>
    </lineage>
</organism>
<gene>
    <name evidence="1" type="ORF">HAX54_053506</name>
</gene>
<dbReference type="Proteomes" id="UP000823775">
    <property type="component" value="Unassembled WGS sequence"/>
</dbReference>
<evidence type="ECO:0000313" key="1">
    <source>
        <dbReference type="EMBL" id="MCD7464848.1"/>
    </source>
</evidence>
<reference evidence="1 2" key="1">
    <citation type="journal article" date="2021" name="BMC Genomics">
        <title>Datura genome reveals duplications of psychoactive alkaloid biosynthetic genes and high mutation rate following tissue culture.</title>
        <authorList>
            <person name="Rajewski A."/>
            <person name="Carter-House D."/>
            <person name="Stajich J."/>
            <person name="Litt A."/>
        </authorList>
    </citation>
    <scope>NUCLEOTIDE SEQUENCE [LARGE SCALE GENOMIC DNA]</scope>
    <source>
        <strain evidence="1">AR-01</strain>
    </source>
</reference>
<feature type="non-terminal residue" evidence="1">
    <location>
        <position position="52"/>
    </location>
</feature>
<accession>A0ABS8T183</accession>
<sequence length="52" mass="5530">MGSPALGIAKRMYPPVVVGPAQAEAQVWVLGFRPLRITCVSLAIHGSRPVKC</sequence>
<name>A0ABS8T183_DATST</name>
<keyword evidence="2" id="KW-1185">Reference proteome</keyword>
<protein>
    <submittedName>
        <fullName evidence="1">Uncharacterized protein</fullName>
    </submittedName>
</protein>